<organism evidence="2 3">
    <name type="scientific">Rubellimicrobium mesophilum DSM 19309</name>
    <dbReference type="NCBI Taxonomy" id="442562"/>
    <lineage>
        <taxon>Bacteria</taxon>
        <taxon>Pseudomonadati</taxon>
        <taxon>Pseudomonadota</taxon>
        <taxon>Alphaproteobacteria</taxon>
        <taxon>Rhodobacterales</taxon>
        <taxon>Roseobacteraceae</taxon>
        <taxon>Rubellimicrobium</taxon>
    </lineage>
</organism>
<reference evidence="2 3" key="1">
    <citation type="submission" date="2013-02" db="EMBL/GenBank/DDBJ databases">
        <authorList>
            <person name="Fiebig A."/>
            <person name="Goeker M."/>
            <person name="Klenk H.-P.P."/>
        </authorList>
    </citation>
    <scope>NUCLEOTIDE SEQUENCE [LARGE SCALE GENOMIC DNA]</scope>
    <source>
        <strain evidence="2 3">DSM 19309</strain>
    </source>
</reference>
<dbReference type="Pfam" id="PF00353">
    <property type="entry name" value="HemolysinCabind"/>
    <property type="match status" value="2"/>
</dbReference>
<name>A0A017HVJ8_9RHOB</name>
<dbReference type="EMBL" id="AOSK01000008">
    <property type="protein sequence ID" value="EYD78173.1"/>
    <property type="molecule type" value="Genomic_DNA"/>
</dbReference>
<dbReference type="OrthoDB" id="1495671at2"/>
<dbReference type="STRING" id="442562.Rumeso_00225"/>
<dbReference type="HOGENOM" id="CLU_1276825_0_0_5"/>
<dbReference type="PRINTS" id="PR00313">
    <property type="entry name" value="CABNDNGRPT"/>
</dbReference>
<evidence type="ECO:0000313" key="3">
    <source>
        <dbReference type="Proteomes" id="UP000019666"/>
    </source>
</evidence>
<dbReference type="InterPro" id="IPR056422">
    <property type="entry name" value="BP74_N"/>
</dbReference>
<dbReference type="InterPro" id="IPR018511">
    <property type="entry name" value="Hemolysin-typ_Ca-bd_CS"/>
</dbReference>
<dbReference type="InterPro" id="IPR011049">
    <property type="entry name" value="Serralysin-like_metalloprot_C"/>
</dbReference>
<dbReference type="InterPro" id="IPR053344">
    <property type="entry name" value="cAMP-inducible_BP74-like"/>
</dbReference>
<keyword evidence="3" id="KW-1185">Reference proteome</keyword>
<accession>A0A017HVJ8</accession>
<dbReference type="InterPro" id="IPR001343">
    <property type="entry name" value="Hemolysn_Ca-bd"/>
</dbReference>
<protein>
    <submittedName>
        <fullName evidence="2">Hemolysin-type calcium-binding protein toxin</fullName>
    </submittedName>
</protein>
<dbReference type="PANTHER" id="PTHR35883:SF1">
    <property type="entry name" value="CALMODULIN-BINDING PROTEIN CAM-BP15-RELATED"/>
    <property type="match status" value="1"/>
</dbReference>
<dbReference type="PATRIC" id="fig|442562.3.peg.226"/>
<evidence type="ECO:0000259" key="1">
    <source>
        <dbReference type="Pfam" id="PF23621"/>
    </source>
</evidence>
<comment type="caution">
    <text evidence="2">The sequence shown here is derived from an EMBL/GenBank/DDBJ whole genome shotgun (WGS) entry which is preliminary data.</text>
</comment>
<dbReference type="RefSeq" id="WP_051521589.1">
    <property type="nucleotide sequence ID" value="NZ_KK088625.1"/>
</dbReference>
<dbReference type="AlphaFoldDB" id="A0A017HVJ8"/>
<dbReference type="Pfam" id="PF23621">
    <property type="entry name" value="BP74_N"/>
    <property type="match status" value="1"/>
</dbReference>
<dbReference type="Proteomes" id="UP000019666">
    <property type="component" value="Unassembled WGS sequence"/>
</dbReference>
<dbReference type="GO" id="GO:0005509">
    <property type="term" value="F:calcium ion binding"/>
    <property type="evidence" value="ECO:0007669"/>
    <property type="project" value="InterPro"/>
</dbReference>
<dbReference type="SUPFAM" id="SSF51120">
    <property type="entry name" value="beta-Roll"/>
    <property type="match status" value="1"/>
</dbReference>
<dbReference type="PROSITE" id="PS00330">
    <property type="entry name" value="HEMOLYSIN_CALCIUM"/>
    <property type="match status" value="2"/>
</dbReference>
<dbReference type="PANTHER" id="PTHR35883">
    <property type="entry name" value="CYCLIC AMP-INDUCIBLE PROTEIN BP74-RELATED"/>
    <property type="match status" value="1"/>
</dbReference>
<dbReference type="Gene3D" id="2.150.10.10">
    <property type="entry name" value="Serralysin-like metalloprotease, C-terminal"/>
    <property type="match status" value="1"/>
</dbReference>
<proteinExistence type="predicted"/>
<gene>
    <name evidence="2" type="ORF">Rumeso_00225</name>
</gene>
<sequence length="216" mass="22493">MAWFTFTDASQGVFLVRLSDAELVAHARALLAGEESEPRIGGTVVKSPTPYNIGWSYHLDSREVFFFELSTEVGDSTMSYIENHLGEVGGALLPGRVWTGWSSTLTGELDAKLGGPGVDDMSGTAGADLLFGHAGGDGLSGGREDDHLVCGRGDDLARGGLGDDKLGGDAGDDLLSGGSGRDLLTGGAGADRLAGERGNDRLKRFAFDLNRGCWGA</sequence>
<feature type="domain" description="BP74 N-terminal" evidence="1">
    <location>
        <begin position="2"/>
        <end position="110"/>
    </location>
</feature>
<evidence type="ECO:0000313" key="2">
    <source>
        <dbReference type="EMBL" id="EYD78173.1"/>
    </source>
</evidence>